<dbReference type="KEGG" id="amr:AM1_4982"/>
<reference evidence="2 3" key="1">
    <citation type="journal article" date="2008" name="Proc. Natl. Acad. Sci. U.S.A.">
        <title>Niche adaptation and genome expansion in the chlorophyll d-producing cyanobacterium Acaryochloris marina.</title>
        <authorList>
            <person name="Swingley W.D."/>
            <person name="Chen M."/>
            <person name="Cheung P.C."/>
            <person name="Conrad A.L."/>
            <person name="Dejesa L.C."/>
            <person name="Hao J."/>
            <person name="Honchak B.M."/>
            <person name="Karbach L.E."/>
            <person name="Kurdoglu A."/>
            <person name="Lahiri S."/>
            <person name="Mastrian S.D."/>
            <person name="Miyashita H."/>
            <person name="Page L."/>
            <person name="Ramakrishna P."/>
            <person name="Satoh S."/>
            <person name="Sattley W.M."/>
            <person name="Shimada Y."/>
            <person name="Taylor H.L."/>
            <person name="Tomo T."/>
            <person name="Tsuchiya T."/>
            <person name="Wang Z.T."/>
            <person name="Raymond J."/>
            <person name="Mimuro M."/>
            <person name="Blankenship R.E."/>
            <person name="Touchman J.W."/>
        </authorList>
    </citation>
    <scope>NUCLEOTIDE SEQUENCE [LARGE SCALE GENOMIC DNA]</scope>
    <source>
        <strain evidence="3">MBIC 11017</strain>
    </source>
</reference>
<dbReference type="GO" id="GO:0006508">
    <property type="term" value="P:proteolysis"/>
    <property type="evidence" value="ECO:0007669"/>
    <property type="project" value="InterPro"/>
</dbReference>
<evidence type="ECO:0000313" key="2">
    <source>
        <dbReference type="EMBL" id="ABW29950.1"/>
    </source>
</evidence>
<dbReference type="Proteomes" id="UP000000268">
    <property type="component" value="Chromosome"/>
</dbReference>
<dbReference type="OrthoDB" id="9762302at2"/>
<name>B0C5T8_ACAM1</name>
<feature type="domain" description="Peptidase M28" evidence="1">
    <location>
        <begin position="64"/>
        <end position="272"/>
    </location>
</feature>
<dbReference type="PANTHER" id="PTHR12147:SF26">
    <property type="entry name" value="PEPTIDASE M28 DOMAIN-CONTAINING PROTEIN"/>
    <property type="match status" value="1"/>
</dbReference>
<dbReference type="HOGENOM" id="CLU_048743_0_0_3"/>
<dbReference type="GO" id="GO:0008235">
    <property type="term" value="F:metalloexopeptidase activity"/>
    <property type="evidence" value="ECO:0007669"/>
    <property type="project" value="InterPro"/>
</dbReference>
<dbReference type="RefSeq" id="WP_012165223.1">
    <property type="nucleotide sequence ID" value="NC_009925.1"/>
</dbReference>
<dbReference type="PANTHER" id="PTHR12147">
    <property type="entry name" value="METALLOPEPTIDASE M28 FAMILY MEMBER"/>
    <property type="match status" value="1"/>
</dbReference>
<sequence>MGSPLQKRLLQHLSHLARERDPYLATAGHFFVKEYIYQELSQWGTVRRHSFRTLKKVAKSIHENLILSLPGRQSLPPILIGAHFDGVPGSPGADDNATGVAVLLELAQHFHHHPARHPIHIIGFDLEEYGRLGSQAYAQELRQTNTRITTMISLEMLGYIDARKHTQRYPPGLKYLYPSTGNFIALLGNLRSIPTMFKMSTHFKRNGAPCEWLPVPLRGTPIPDTRRSDHASFWDYGYSAVMVTDTADSRNPHYHKPSDTIATLNLEFLESIYIGLVQAIQNGM</sequence>
<dbReference type="eggNOG" id="COG2234">
    <property type="taxonomic scope" value="Bacteria"/>
</dbReference>
<accession>B0C5T8</accession>
<dbReference type="InterPro" id="IPR045175">
    <property type="entry name" value="M28_fam"/>
</dbReference>
<dbReference type="STRING" id="329726.AM1_4982"/>
<dbReference type="AlphaFoldDB" id="B0C5T8"/>
<dbReference type="SUPFAM" id="SSF53187">
    <property type="entry name" value="Zn-dependent exopeptidases"/>
    <property type="match status" value="1"/>
</dbReference>
<gene>
    <name evidence="2" type="ordered locus">AM1_4982</name>
</gene>
<proteinExistence type="predicted"/>
<protein>
    <submittedName>
        <fullName evidence="2">Peptidase, M28 family</fullName>
    </submittedName>
</protein>
<keyword evidence="3" id="KW-1185">Reference proteome</keyword>
<dbReference type="EMBL" id="CP000828">
    <property type="protein sequence ID" value="ABW29950.1"/>
    <property type="molecule type" value="Genomic_DNA"/>
</dbReference>
<organism evidence="2 3">
    <name type="scientific">Acaryochloris marina (strain MBIC 11017)</name>
    <dbReference type="NCBI Taxonomy" id="329726"/>
    <lineage>
        <taxon>Bacteria</taxon>
        <taxon>Bacillati</taxon>
        <taxon>Cyanobacteriota</taxon>
        <taxon>Cyanophyceae</taxon>
        <taxon>Acaryochloridales</taxon>
        <taxon>Acaryochloridaceae</taxon>
        <taxon>Acaryochloris</taxon>
    </lineage>
</organism>
<dbReference type="Gene3D" id="3.40.630.10">
    <property type="entry name" value="Zn peptidases"/>
    <property type="match status" value="1"/>
</dbReference>
<dbReference type="Pfam" id="PF04389">
    <property type="entry name" value="Peptidase_M28"/>
    <property type="match status" value="1"/>
</dbReference>
<evidence type="ECO:0000259" key="1">
    <source>
        <dbReference type="Pfam" id="PF04389"/>
    </source>
</evidence>
<dbReference type="InterPro" id="IPR007484">
    <property type="entry name" value="Peptidase_M28"/>
</dbReference>
<evidence type="ECO:0000313" key="3">
    <source>
        <dbReference type="Proteomes" id="UP000000268"/>
    </source>
</evidence>